<dbReference type="EMBL" id="PPTO01000010">
    <property type="protein sequence ID" value="RDB58019.1"/>
    <property type="molecule type" value="Genomic_DNA"/>
</dbReference>
<keyword evidence="5" id="KW-0067">ATP-binding</keyword>
<dbReference type="AlphaFoldDB" id="A0A369LH67"/>
<keyword evidence="2" id="KW-0808">Transferase</keyword>
<dbReference type="PANTHER" id="PTHR10534:SF2">
    <property type="entry name" value="PYRIDOXAL KINASE"/>
    <property type="match status" value="1"/>
</dbReference>
<dbReference type="Proteomes" id="UP000253975">
    <property type="component" value="Unassembled WGS sequence"/>
</dbReference>
<name>A0A369LH67_9ACTN</name>
<evidence type="ECO:0000259" key="6">
    <source>
        <dbReference type="Pfam" id="PF08543"/>
    </source>
</evidence>
<keyword evidence="4 7" id="KW-0418">Kinase</keyword>
<feature type="domain" description="Pyridoxamine kinase/Phosphomethylpyrimidine kinase" evidence="6">
    <location>
        <begin position="33"/>
        <end position="260"/>
    </location>
</feature>
<dbReference type="GO" id="GO:0009443">
    <property type="term" value="P:pyridoxal 5'-phosphate salvage"/>
    <property type="evidence" value="ECO:0007669"/>
    <property type="project" value="InterPro"/>
</dbReference>
<evidence type="ECO:0000313" key="8">
    <source>
        <dbReference type="Proteomes" id="UP000253975"/>
    </source>
</evidence>
<dbReference type="InterPro" id="IPR013749">
    <property type="entry name" value="PM/HMP-P_kinase-1"/>
</dbReference>
<dbReference type="NCBIfam" id="NF005491">
    <property type="entry name" value="PRK07105.1"/>
    <property type="match status" value="1"/>
</dbReference>
<keyword evidence="3" id="KW-0547">Nucleotide-binding</keyword>
<gene>
    <name evidence="7" type="ORF">C1881_06855</name>
</gene>
<dbReference type="EC" id="2.7.1.35" evidence="1"/>
<evidence type="ECO:0000313" key="7">
    <source>
        <dbReference type="EMBL" id="RDB58019.1"/>
    </source>
</evidence>
<dbReference type="SUPFAM" id="SSF53613">
    <property type="entry name" value="Ribokinase-like"/>
    <property type="match status" value="1"/>
</dbReference>
<evidence type="ECO:0000256" key="2">
    <source>
        <dbReference type="ARBA" id="ARBA00022679"/>
    </source>
</evidence>
<dbReference type="PANTHER" id="PTHR10534">
    <property type="entry name" value="PYRIDOXAL KINASE"/>
    <property type="match status" value="1"/>
</dbReference>
<evidence type="ECO:0000256" key="4">
    <source>
        <dbReference type="ARBA" id="ARBA00022777"/>
    </source>
</evidence>
<proteinExistence type="predicted"/>
<sequence>MAPNHNNQKKIALINDITGFGRCSVAVQLPIISQLGVQCCVLPTSILSNHTGFPSYSFQDFTPHMHEHIDEWRKLNLQFRGICTGFLGSAEQISIVRDFIDEFGGDDCVTLVDPVMGDEGKAYGTYTPEMCERMAELVAHADIITPNITEACILANVDYDPHMSFDDVFSLARKLCDMGPSKVVVTGVEHESSMSNVCFERGREPFTVTGEKLGEQRSGTGDVFSAIIAADAVNEVPFRKSIEKATRFAHDCVQASIDLGIPRTDGLAFEEKLHTLTQ</sequence>
<accession>A0A369LH67</accession>
<protein>
    <recommendedName>
        <fullName evidence="1">pyridoxal kinase</fullName>
        <ecNumber evidence="1">2.7.1.35</ecNumber>
    </recommendedName>
</protein>
<evidence type="ECO:0000256" key="3">
    <source>
        <dbReference type="ARBA" id="ARBA00022741"/>
    </source>
</evidence>
<dbReference type="GO" id="GO:0005829">
    <property type="term" value="C:cytosol"/>
    <property type="evidence" value="ECO:0007669"/>
    <property type="project" value="TreeGrafter"/>
</dbReference>
<dbReference type="Gene3D" id="3.40.1190.20">
    <property type="match status" value="1"/>
</dbReference>
<evidence type="ECO:0000256" key="5">
    <source>
        <dbReference type="ARBA" id="ARBA00022840"/>
    </source>
</evidence>
<dbReference type="GO" id="GO:0005524">
    <property type="term" value="F:ATP binding"/>
    <property type="evidence" value="ECO:0007669"/>
    <property type="project" value="UniProtKB-KW"/>
</dbReference>
<dbReference type="InterPro" id="IPR004625">
    <property type="entry name" value="PyrdxlKinase"/>
</dbReference>
<organism evidence="7 8">
    <name type="scientific">Slackia isoflavoniconvertens</name>
    <dbReference type="NCBI Taxonomy" id="572010"/>
    <lineage>
        <taxon>Bacteria</taxon>
        <taxon>Bacillati</taxon>
        <taxon>Actinomycetota</taxon>
        <taxon>Coriobacteriia</taxon>
        <taxon>Eggerthellales</taxon>
        <taxon>Eggerthellaceae</taxon>
        <taxon>Slackia</taxon>
    </lineage>
</organism>
<dbReference type="GO" id="GO:0008478">
    <property type="term" value="F:pyridoxal kinase activity"/>
    <property type="evidence" value="ECO:0007669"/>
    <property type="project" value="UniProtKB-EC"/>
</dbReference>
<dbReference type="Pfam" id="PF08543">
    <property type="entry name" value="Phos_pyr_kin"/>
    <property type="match status" value="1"/>
</dbReference>
<evidence type="ECO:0000256" key="1">
    <source>
        <dbReference type="ARBA" id="ARBA00012104"/>
    </source>
</evidence>
<reference evidence="7 8" key="1">
    <citation type="journal article" date="2018" name="Elife">
        <title>Discovery and characterization of a prevalent human gut bacterial enzyme sufficient for the inactivation of a family of plant toxins.</title>
        <authorList>
            <person name="Koppel N."/>
            <person name="Bisanz J.E."/>
            <person name="Pandelia M.E."/>
            <person name="Turnbaugh P.J."/>
            <person name="Balskus E.P."/>
        </authorList>
    </citation>
    <scope>NUCLEOTIDE SEQUENCE [LARGE SCALE GENOMIC DNA]</scope>
    <source>
        <strain evidence="7 8">OB21 GAM31</strain>
    </source>
</reference>
<comment type="caution">
    <text evidence="7">The sequence shown here is derived from an EMBL/GenBank/DDBJ whole genome shotgun (WGS) entry which is preliminary data.</text>
</comment>
<dbReference type="InterPro" id="IPR029056">
    <property type="entry name" value="Ribokinase-like"/>
</dbReference>